<proteinExistence type="predicted"/>
<dbReference type="AlphaFoldDB" id="S9QYV7"/>
<name>S9QYV7_9RHOB</name>
<protein>
    <submittedName>
        <fullName evidence="1">Uncharacterized protein</fullName>
    </submittedName>
</protein>
<dbReference type="Proteomes" id="UP000015347">
    <property type="component" value="Unassembled WGS sequence"/>
</dbReference>
<evidence type="ECO:0000313" key="1">
    <source>
        <dbReference type="EMBL" id="EPX84782.1"/>
    </source>
</evidence>
<comment type="caution">
    <text evidence="1">The sequence shown here is derived from an EMBL/GenBank/DDBJ whole genome shotgun (WGS) entry which is preliminary data.</text>
</comment>
<dbReference type="HOGENOM" id="CLU_3257616_0_0_5"/>
<organism evidence="1 2">
    <name type="scientific">Salipiger mucosus DSM 16094</name>
    <dbReference type="NCBI Taxonomy" id="1123237"/>
    <lineage>
        <taxon>Bacteria</taxon>
        <taxon>Pseudomonadati</taxon>
        <taxon>Pseudomonadota</taxon>
        <taxon>Alphaproteobacteria</taxon>
        <taxon>Rhodobacterales</taxon>
        <taxon>Roseobacteraceae</taxon>
        <taxon>Salipiger</taxon>
    </lineage>
</organism>
<sequence>MIAEADEACPRAAETIRWLIWHSVLDLVRMKQIADDLEEDKS</sequence>
<keyword evidence="2" id="KW-1185">Reference proteome</keyword>
<accession>S9QYV7</accession>
<evidence type="ECO:0000313" key="2">
    <source>
        <dbReference type="Proteomes" id="UP000015347"/>
    </source>
</evidence>
<reference evidence="2" key="1">
    <citation type="journal article" date="2014" name="Stand. Genomic Sci.">
        <title>Genome sequence of the exopolysaccharide-producing Salipiger mucosus type strain (DSM 16094(T)), a moderately halophilic member of the Roseobacter clade.</title>
        <authorList>
            <person name="Riedel T."/>
            <person name="Spring S."/>
            <person name="Fiebig A."/>
            <person name="Petersen J."/>
            <person name="Kyrpides N.C."/>
            <person name="Goker M."/>
            <person name="Klenk H.P."/>
        </authorList>
    </citation>
    <scope>NUCLEOTIDE SEQUENCE [LARGE SCALE GENOMIC DNA]</scope>
    <source>
        <strain evidence="2">DSM 16094</strain>
    </source>
</reference>
<dbReference type="EMBL" id="APVH01000012">
    <property type="protein sequence ID" value="EPX84782.1"/>
    <property type="molecule type" value="Genomic_DNA"/>
</dbReference>
<dbReference type="STRING" id="1123237.Salmuc_01355"/>
<gene>
    <name evidence="1" type="ORF">Salmuc_01355</name>
</gene>